<dbReference type="Proteomes" id="UP001174691">
    <property type="component" value="Unassembled WGS sequence"/>
</dbReference>
<organism evidence="10 11">
    <name type="scientific">Coniochaeta hoffmannii</name>
    <dbReference type="NCBI Taxonomy" id="91930"/>
    <lineage>
        <taxon>Eukaryota</taxon>
        <taxon>Fungi</taxon>
        <taxon>Dikarya</taxon>
        <taxon>Ascomycota</taxon>
        <taxon>Pezizomycotina</taxon>
        <taxon>Sordariomycetes</taxon>
        <taxon>Sordariomycetidae</taxon>
        <taxon>Coniochaetales</taxon>
        <taxon>Coniochaetaceae</taxon>
        <taxon>Coniochaeta</taxon>
    </lineage>
</organism>
<dbReference type="InterPro" id="IPR036388">
    <property type="entry name" value="WH-like_DNA-bd_sf"/>
</dbReference>
<feature type="region of interest" description="Disordered" evidence="8">
    <location>
        <begin position="77"/>
        <end position="161"/>
    </location>
</feature>
<accession>A0AA38VE57</accession>
<comment type="function">
    <text evidence="7">Component of the PEX13-PEX14 docking complex, a translocon channel that specifically mediates the import of peroxisomal cargo proteins bound to PEX5 receptor. The PEX13-PEX14 docking complex forms a large import pore which can be opened to a diameter of about 9 nm. Mechanistically, PEX5 receptor along with cargo proteins associates with the PEX14 subunit of the PEX13-PEX14 docking complex in the cytosol, leading to the insertion of the receptor into the organelle membrane with the concomitant translocation of the cargo into the peroxisome matrix.</text>
</comment>
<evidence type="ECO:0000256" key="3">
    <source>
        <dbReference type="ARBA" id="ARBA00023140"/>
    </source>
</evidence>
<evidence type="ECO:0000256" key="6">
    <source>
        <dbReference type="ARBA" id="ARBA00046271"/>
    </source>
</evidence>
<evidence type="ECO:0000313" key="11">
    <source>
        <dbReference type="Proteomes" id="UP001174691"/>
    </source>
</evidence>
<feature type="compositionally biased region" description="Low complexity" evidence="8">
    <location>
        <begin position="23"/>
        <end position="35"/>
    </location>
</feature>
<evidence type="ECO:0000256" key="5">
    <source>
        <dbReference type="ARBA" id="ARBA00029691"/>
    </source>
</evidence>
<name>A0AA38VE57_9PEZI</name>
<keyword evidence="11" id="KW-1185">Reference proteome</keyword>
<feature type="region of interest" description="Disordered" evidence="8">
    <location>
        <begin position="1"/>
        <end position="39"/>
    </location>
</feature>
<comment type="similarity">
    <text evidence="1 7">Belongs to the peroxin-14 family.</text>
</comment>
<dbReference type="InterPro" id="IPR025655">
    <property type="entry name" value="PEX14"/>
</dbReference>
<gene>
    <name evidence="10" type="ORF">NKR19_g6822</name>
</gene>
<feature type="region of interest" description="Disordered" evidence="8">
    <location>
        <begin position="267"/>
        <end position="299"/>
    </location>
</feature>
<dbReference type="EMBL" id="JANBVN010000111">
    <property type="protein sequence ID" value="KAJ9143565.1"/>
    <property type="molecule type" value="Genomic_DNA"/>
</dbReference>
<keyword evidence="7" id="KW-0472">Membrane</keyword>
<evidence type="ECO:0000256" key="8">
    <source>
        <dbReference type="SAM" id="MobiDB-lite"/>
    </source>
</evidence>
<evidence type="ECO:0000256" key="1">
    <source>
        <dbReference type="ARBA" id="ARBA00005443"/>
    </source>
</evidence>
<dbReference type="AlphaFoldDB" id="A0AA38VE57"/>
<dbReference type="GO" id="GO:0005778">
    <property type="term" value="C:peroxisomal membrane"/>
    <property type="evidence" value="ECO:0007669"/>
    <property type="project" value="UniProtKB-SubCell"/>
</dbReference>
<dbReference type="GO" id="GO:0016560">
    <property type="term" value="P:protein import into peroxisome matrix, docking"/>
    <property type="evidence" value="ECO:0007669"/>
    <property type="project" value="UniProtKB-UniRule"/>
</dbReference>
<dbReference type="PANTHER" id="PTHR23058:SF5">
    <property type="entry name" value="PEROXISOMAL MEMBRANE PROTEIN PEX14"/>
    <property type="match status" value="1"/>
</dbReference>
<dbReference type="GO" id="GO:1990429">
    <property type="term" value="C:peroxisomal importomer complex"/>
    <property type="evidence" value="ECO:0007669"/>
    <property type="project" value="TreeGrafter"/>
</dbReference>
<keyword evidence="7" id="KW-0813">Transport</keyword>
<dbReference type="InterPro" id="IPR006785">
    <property type="entry name" value="Pex14_N"/>
</dbReference>
<sequence length="390" mass="42976">MSDSNQNKKVAVPEWQRPKTQEAASSESSSTSDAAPVTIQQAKRFLQDEEVRKYSREKKIEFLKSKGLEEDVVQRLLQEEIEETPAQTTVEAEPQTLTTPAQPAPGEAEPLTLPTPAQPALVEAEPQTMPTPAQPPTQQSQPAEPKDDRPPIVTYPEFLTKPTRPPPLMTVNRFLNTLYAFGGLSTLVYGTSKYIVAPMVDNLTEARISLHDTAKDNISQLVKKLEETVSEIPPTPVSKPEVAHDEGSTSEYDDPTELFHRDIGVQTSLPPSPSPYGHYTSGLEAGREEAGETPSTKQARRLTDLVASVREISRGFVSQSEEFENVKTVLGVFKDELAEMSYSVHDFGGGSTLYGYGRSNEPDDEIKRAKENIRRVKGVLLSARSFPAGR</sequence>
<feature type="compositionally biased region" description="Low complexity" evidence="8">
    <location>
        <begin position="94"/>
        <end position="143"/>
    </location>
</feature>
<evidence type="ECO:0000256" key="2">
    <source>
        <dbReference type="ARBA" id="ARBA00023010"/>
    </source>
</evidence>
<evidence type="ECO:0000259" key="9">
    <source>
        <dbReference type="Pfam" id="PF04695"/>
    </source>
</evidence>
<reference evidence="10" key="1">
    <citation type="submission" date="2022-07" db="EMBL/GenBank/DDBJ databases">
        <title>Fungi with potential for degradation of polypropylene.</title>
        <authorList>
            <person name="Gostincar C."/>
        </authorList>
    </citation>
    <scope>NUCLEOTIDE SEQUENCE</scope>
    <source>
        <strain evidence="10">EXF-13287</strain>
    </source>
</reference>
<evidence type="ECO:0000256" key="4">
    <source>
        <dbReference type="ARBA" id="ARBA00029502"/>
    </source>
</evidence>
<evidence type="ECO:0000313" key="10">
    <source>
        <dbReference type="EMBL" id="KAJ9143565.1"/>
    </source>
</evidence>
<feature type="domain" description="Peroxisome membrane anchor protein Pex14p N-terminal" evidence="9">
    <location>
        <begin position="37"/>
        <end position="79"/>
    </location>
</feature>
<keyword evidence="2" id="KW-0811">Translocation</keyword>
<evidence type="ECO:0000256" key="7">
    <source>
        <dbReference type="RuleBase" id="RU367032"/>
    </source>
</evidence>
<protein>
    <recommendedName>
        <fullName evidence="4 7">Peroxisomal membrane protein PEX14</fullName>
    </recommendedName>
    <alternativeName>
        <fullName evidence="5 7">Peroxin-14</fullName>
    </alternativeName>
</protein>
<keyword evidence="3 7" id="KW-0576">Peroxisome</keyword>
<feature type="region of interest" description="Disordered" evidence="8">
    <location>
        <begin position="231"/>
        <end position="252"/>
    </location>
</feature>
<dbReference type="Gene3D" id="1.10.10.10">
    <property type="entry name" value="Winged helix-like DNA-binding domain superfamily/Winged helix DNA-binding domain"/>
    <property type="match status" value="1"/>
</dbReference>
<comment type="caution">
    <text evidence="10">The sequence shown here is derived from an EMBL/GenBank/DDBJ whole genome shotgun (WGS) entry which is preliminary data.</text>
</comment>
<keyword evidence="7" id="KW-0653">Protein transport</keyword>
<dbReference type="PANTHER" id="PTHR23058">
    <property type="entry name" value="PEROXISOMAL MEMBRANE PROTEIN PEX14"/>
    <property type="match status" value="1"/>
</dbReference>
<dbReference type="Pfam" id="PF04695">
    <property type="entry name" value="Pex14_N"/>
    <property type="match status" value="1"/>
</dbReference>
<comment type="subcellular location">
    <subcellularLocation>
        <location evidence="6 7">Peroxisome membrane</location>
    </subcellularLocation>
</comment>
<proteinExistence type="inferred from homology"/>
<dbReference type="GO" id="GO:0005102">
    <property type="term" value="F:signaling receptor binding"/>
    <property type="evidence" value="ECO:0007669"/>
    <property type="project" value="TreeGrafter"/>
</dbReference>